<protein>
    <submittedName>
        <fullName evidence="2">Uncharacterized protein</fullName>
    </submittedName>
</protein>
<organism evidence="2 3">
    <name type="scientific">Eruca vesicaria subsp. sativa</name>
    <name type="common">Garden rocket</name>
    <name type="synonym">Eruca sativa</name>
    <dbReference type="NCBI Taxonomy" id="29727"/>
    <lineage>
        <taxon>Eukaryota</taxon>
        <taxon>Viridiplantae</taxon>
        <taxon>Streptophyta</taxon>
        <taxon>Embryophyta</taxon>
        <taxon>Tracheophyta</taxon>
        <taxon>Spermatophyta</taxon>
        <taxon>Magnoliopsida</taxon>
        <taxon>eudicotyledons</taxon>
        <taxon>Gunneridae</taxon>
        <taxon>Pentapetalae</taxon>
        <taxon>rosids</taxon>
        <taxon>malvids</taxon>
        <taxon>Brassicales</taxon>
        <taxon>Brassicaceae</taxon>
        <taxon>Brassiceae</taxon>
        <taxon>Eruca</taxon>
    </lineage>
</organism>
<dbReference type="Proteomes" id="UP001642260">
    <property type="component" value="Unassembled WGS sequence"/>
</dbReference>
<reference evidence="2 3" key="1">
    <citation type="submission" date="2022-03" db="EMBL/GenBank/DDBJ databases">
        <authorList>
            <person name="Macdonald S."/>
            <person name="Ahmed S."/>
            <person name="Newling K."/>
        </authorList>
    </citation>
    <scope>NUCLEOTIDE SEQUENCE [LARGE SCALE GENOMIC DNA]</scope>
</reference>
<feature type="compositionally biased region" description="Low complexity" evidence="1">
    <location>
        <begin position="147"/>
        <end position="159"/>
    </location>
</feature>
<name>A0ABC8JHT1_ERUVS</name>
<sequence length="159" mass="17629">MRGAYIVGFVWQAELRPSVFEATEEEDRLIENNEGLLSALLGSCNDRARQLHALPQICSGNITILGAVANMILNLTFYRSALCMNTYAHQKDSWKSELNDFSSNHGYELNRNGDSGPLLLDVLEGFLKFESLTQTMGGNSRSESEIDSSSSLDSRNPPH</sequence>
<evidence type="ECO:0000313" key="3">
    <source>
        <dbReference type="Proteomes" id="UP001642260"/>
    </source>
</evidence>
<feature type="region of interest" description="Disordered" evidence="1">
    <location>
        <begin position="135"/>
        <end position="159"/>
    </location>
</feature>
<comment type="caution">
    <text evidence="2">The sequence shown here is derived from an EMBL/GenBank/DDBJ whole genome shotgun (WGS) entry which is preliminary data.</text>
</comment>
<evidence type="ECO:0000313" key="2">
    <source>
        <dbReference type="EMBL" id="CAH8326825.1"/>
    </source>
</evidence>
<gene>
    <name evidence="2" type="ORF">ERUC_LOCUS10798</name>
</gene>
<dbReference type="AlphaFoldDB" id="A0ABC8JHT1"/>
<evidence type="ECO:0000256" key="1">
    <source>
        <dbReference type="SAM" id="MobiDB-lite"/>
    </source>
</evidence>
<keyword evidence="3" id="KW-1185">Reference proteome</keyword>
<proteinExistence type="predicted"/>
<dbReference type="EMBL" id="CAKOAT010106265">
    <property type="protein sequence ID" value="CAH8326825.1"/>
    <property type="molecule type" value="Genomic_DNA"/>
</dbReference>
<accession>A0ABC8JHT1</accession>